<evidence type="ECO:0000256" key="1">
    <source>
        <dbReference type="SAM" id="SignalP"/>
    </source>
</evidence>
<dbReference type="EMBL" id="ADBJ01000010">
    <property type="protein sequence ID" value="EFA83520.1"/>
    <property type="molecule type" value="Genomic_DNA"/>
</dbReference>
<reference evidence="3 4" key="1">
    <citation type="journal article" date="2011" name="Genome Res.">
        <title>Phylogeny-wide analysis of social amoeba genomes highlights ancient origins for complex intercellular communication.</title>
        <authorList>
            <person name="Heidel A.J."/>
            <person name="Lawal H.M."/>
            <person name="Felder M."/>
            <person name="Schilde C."/>
            <person name="Helps N.R."/>
            <person name="Tunggal B."/>
            <person name="Rivero F."/>
            <person name="John U."/>
            <person name="Schleicher M."/>
            <person name="Eichinger L."/>
            <person name="Platzer M."/>
            <person name="Noegel A.A."/>
            <person name="Schaap P."/>
            <person name="Gloeckner G."/>
        </authorList>
    </citation>
    <scope>NUCLEOTIDE SEQUENCE [LARGE SCALE GENOMIC DNA]</scope>
    <source>
        <strain evidence="4">ATCC 26659 / Pp 5 / PN500</strain>
    </source>
</reference>
<accession>D3B2H2</accession>
<dbReference type="RefSeq" id="XP_020435637.1">
    <property type="nucleotide sequence ID" value="XM_020573565.1"/>
</dbReference>
<dbReference type="Pfam" id="PF00095">
    <property type="entry name" value="WAP"/>
    <property type="match status" value="1"/>
</dbReference>
<comment type="caution">
    <text evidence="3">The sequence shown here is derived from an EMBL/GenBank/DDBJ whole genome shotgun (WGS) entry which is preliminary data.</text>
</comment>
<dbReference type="InParanoid" id="D3B2H2"/>
<feature type="domain" description="WAP" evidence="2">
    <location>
        <begin position="28"/>
        <end position="68"/>
    </location>
</feature>
<evidence type="ECO:0000313" key="3">
    <source>
        <dbReference type="EMBL" id="EFA83520.1"/>
    </source>
</evidence>
<dbReference type="GO" id="GO:0030414">
    <property type="term" value="F:peptidase inhibitor activity"/>
    <property type="evidence" value="ECO:0007669"/>
    <property type="project" value="InterPro"/>
</dbReference>
<feature type="signal peptide" evidence="1">
    <location>
        <begin position="1"/>
        <end position="22"/>
    </location>
</feature>
<keyword evidence="4" id="KW-1185">Reference proteome</keyword>
<dbReference type="GeneID" id="31358108"/>
<keyword evidence="1" id="KW-0732">Signal</keyword>
<sequence length="73" mass="8045">MKSKFFYILIILSLLIVGLVKSQNDNLKCPRMNDPTQYGTCADTCSEIEECSNGELCCSNGYGHSCMKGVLSE</sequence>
<gene>
    <name evidence="3" type="ORF">PPL_02585</name>
</gene>
<dbReference type="GO" id="GO:0005576">
    <property type="term" value="C:extracellular region"/>
    <property type="evidence" value="ECO:0007669"/>
    <property type="project" value="InterPro"/>
</dbReference>
<organism evidence="3 4">
    <name type="scientific">Heterostelium pallidum (strain ATCC 26659 / Pp 5 / PN500)</name>
    <name type="common">Cellular slime mold</name>
    <name type="synonym">Polysphondylium pallidum</name>
    <dbReference type="NCBI Taxonomy" id="670386"/>
    <lineage>
        <taxon>Eukaryota</taxon>
        <taxon>Amoebozoa</taxon>
        <taxon>Evosea</taxon>
        <taxon>Eumycetozoa</taxon>
        <taxon>Dictyostelia</taxon>
        <taxon>Acytosteliales</taxon>
        <taxon>Acytosteliaceae</taxon>
        <taxon>Heterostelium</taxon>
    </lineage>
</organism>
<evidence type="ECO:0000259" key="2">
    <source>
        <dbReference type="Pfam" id="PF00095"/>
    </source>
</evidence>
<name>D3B2H2_HETP5</name>
<proteinExistence type="predicted"/>
<dbReference type="Proteomes" id="UP000001396">
    <property type="component" value="Unassembled WGS sequence"/>
</dbReference>
<feature type="chain" id="PRO_5003040740" description="WAP domain-containing protein" evidence="1">
    <location>
        <begin position="23"/>
        <end position="73"/>
    </location>
</feature>
<dbReference type="InterPro" id="IPR036645">
    <property type="entry name" value="Elafin-like_sf"/>
</dbReference>
<protein>
    <recommendedName>
        <fullName evidence="2">WAP domain-containing protein</fullName>
    </recommendedName>
</protein>
<dbReference type="AlphaFoldDB" id="D3B2H2"/>
<dbReference type="Gene3D" id="4.10.75.10">
    <property type="entry name" value="Elafin-like"/>
    <property type="match status" value="1"/>
</dbReference>
<evidence type="ECO:0000313" key="4">
    <source>
        <dbReference type="Proteomes" id="UP000001396"/>
    </source>
</evidence>
<dbReference type="SUPFAM" id="SSF57256">
    <property type="entry name" value="Elafin-like"/>
    <property type="match status" value="1"/>
</dbReference>
<dbReference type="InterPro" id="IPR008197">
    <property type="entry name" value="WAP_dom"/>
</dbReference>